<proteinExistence type="predicted"/>
<name>B4G708_DROPE</name>
<dbReference type="HOGENOM" id="CLU_2087320_0_0_1"/>
<reference evidence="1 2" key="1">
    <citation type="journal article" date="2007" name="Nature">
        <title>Evolution of genes and genomes on the Drosophila phylogeny.</title>
        <authorList>
            <consortium name="Drosophila 12 Genomes Consortium"/>
            <person name="Clark A.G."/>
            <person name="Eisen M.B."/>
            <person name="Smith D.R."/>
            <person name="Bergman C.M."/>
            <person name="Oliver B."/>
            <person name="Markow T.A."/>
            <person name="Kaufman T.C."/>
            <person name="Kellis M."/>
            <person name="Gelbart W."/>
            <person name="Iyer V.N."/>
            <person name="Pollard D.A."/>
            <person name="Sackton T.B."/>
            <person name="Larracuente A.M."/>
            <person name="Singh N.D."/>
            <person name="Abad J.P."/>
            <person name="Abt D.N."/>
            <person name="Adryan B."/>
            <person name="Aguade M."/>
            <person name="Akashi H."/>
            <person name="Anderson W.W."/>
            <person name="Aquadro C.F."/>
            <person name="Ardell D.H."/>
            <person name="Arguello R."/>
            <person name="Artieri C.G."/>
            <person name="Barbash D.A."/>
            <person name="Barker D."/>
            <person name="Barsanti P."/>
            <person name="Batterham P."/>
            <person name="Batzoglou S."/>
            <person name="Begun D."/>
            <person name="Bhutkar A."/>
            <person name="Blanco E."/>
            <person name="Bosak S.A."/>
            <person name="Bradley R.K."/>
            <person name="Brand A.D."/>
            <person name="Brent M.R."/>
            <person name="Brooks A.N."/>
            <person name="Brown R.H."/>
            <person name="Butlin R.K."/>
            <person name="Caggese C."/>
            <person name="Calvi B.R."/>
            <person name="Bernardo de Carvalho A."/>
            <person name="Caspi A."/>
            <person name="Castrezana S."/>
            <person name="Celniker S.E."/>
            <person name="Chang J.L."/>
            <person name="Chapple C."/>
            <person name="Chatterji S."/>
            <person name="Chinwalla A."/>
            <person name="Civetta A."/>
            <person name="Clifton S.W."/>
            <person name="Comeron J.M."/>
            <person name="Costello J.C."/>
            <person name="Coyne J.A."/>
            <person name="Daub J."/>
            <person name="David R.G."/>
            <person name="Delcher A.L."/>
            <person name="Delehaunty K."/>
            <person name="Do C.B."/>
            <person name="Ebling H."/>
            <person name="Edwards K."/>
            <person name="Eickbush T."/>
            <person name="Evans J.D."/>
            <person name="Filipski A."/>
            <person name="Findeiss S."/>
            <person name="Freyhult E."/>
            <person name="Fulton L."/>
            <person name="Fulton R."/>
            <person name="Garcia A.C."/>
            <person name="Gardiner A."/>
            <person name="Garfield D.A."/>
            <person name="Garvin B.E."/>
            <person name="Gibson G."/>
            <person name="Gilbert D."/>
            <person name="Gnerre S."/>
            <person name="Godfrey J."/>
            <person name="Good R."/>
            <person name="Gotea V."/>
            <person name="Gravely B."/>
            <person name="Greenberg A.J."/>
            <person name="Griffiths-Jones S."/>
            <person name="Gross S."/>
            <person name="Guigo R."/>
            <person name="Gustafson E.A."/>
            <person name="Haerty W."/>
            <person name="Hahn M.W."/>
            <person name="Halligan D.L."/>
            <person name="Halpern A.L."/>
            <person name="Halter G.M."/>
            <person name="Han M.V."/>
            <person name="Heger A."/>
            <person name="Hillier L."/>
            <person name="Hinrichs A.S."/>
            <person name="Holmes I."/>
            <person name="Hoskins R.A."/>
            <person name="Hubisz M.J."/>
            <person name="Hultmark D."/>
            <person name="Huntley M.A."/>
            <person name="Jaffe D.B."/>
            <person name="Jagadeeshan S."/>
            <person name="Jeck W.R."/>
            <person name="Johnson J."/>
            <person name="Jones C.D."/>
            <person name="Jordan W.C."/>
            <person name="Karpen G.H."/>
            <person name="Kataoka E."/>
            <person name="Keightley P.D."/>
            <person name="Kheradpour P."/>
            <person name="Kirkness E.F."/>
            <person name="Koerich L.B."/>
            <person name="Kristiansen K."/>
            <person name="Kudrna D."/>
            <person name="Kulathinal R.J."/>
            <person name="Kumar S."/>
            <person name="Kwok R."/>
            <person name="Lander E."/>
            <person name="Langley C.H."/>
            <person name="Lapoint R."/>
            <person name="Lazzaro B.P."/>
            <person name="Lee S.J."/>
            <person name="Levesque L."/>
            <person name="Li R."/>
            <person name="Lin C.F."/>
            <person name="Lin M.F."/>
            <person name="Lindblad-Toh K."/>
            <person name="Llopart A."/>
            <person name="Long M."/>
            <person name="Low L."/>
            <person name="Lozovsky E."/>
            <person name="Lu J."/>
            <person name="Luo M."/>
            <person name="Machado C.A."/>
            <person name="Makalowski W."/>
            <person name="Marzo M."/>
            <person name="Matsuda M."/>
            <person name="Matzkin L."/>
            <person name="McAllister B."/>
            <person name="McBride C.S."/>
            <person name="McKernan B."/>
            <person name="McKernan K."/>
            <person name="Mendez-Lago M."/>
            <person name="Minx P."/>
            <person name="Mollenhauer M.U."/>
            <person name="Montooth K."/>
            <person name="Mount S.M."/>
            <person name="Mu X."/>
            <person name="Myers E."/>
            <person name="Negre B."/>
            <person name="Newfeld S."/>
            <person name="Nielsen R."/>
            <person name="Noor M.A."/>
            <person name="O'Grady P."/>
            <person name="Pachter L."/>
            <person name="Papaceit M."/>
            <person name="Parisi M.J."/>
            <person name="Parisi M."/>
            <person name="Parts L."/>
            <person name="Pedersen J.S."/>
            <person name="Pesole G."/>
            <person name="Phillippy A.M."/>
            <person name="Ponting C.P."/>
            <person name="Pop M."/>
            <person name="Porcelli D."/>
            <person name="Powell J.R."/>
            <person name="Prohaska S."/>
            <person name="Pruitt K."/>
            <person name="Puig M."/>
            <person name="Quesneville H."/>
            <person name="Ram K.R."/>
            <person name="Rand D."/>
            <person name="Rasmussen M.D."/>
            <person name="Reed L.K."/>
            <person name="Reenan R."/>
            <person name="Reily A."/>
            <person name="Remington K.A."/>
            <person name="Rieger T.T."/>
            <person name="Ritchie M.G."/>
            <person name="Robin C."/>
            <person name="Rogers Y.H."/>
            <person name="Rohde C."/>
            <person name="Rozas J."/>
            <person name="Rubenfield M.J."/>
            <person name="Ruiz A."/>
            <person name="Russo S."/>
            <person name="Salzberg S.L."/>
            <person name="Sanchez-Gracia A."/>
            <person name="Saranga D.J."/>
            <person name="Sato H."/>
            <person name="Schaeffer S.W."/>
            <person name="Schatz M.C."/>
            <person name="Schlenke T."/>
            <person name="Schwartz R."/>
            <person name="Segarra C."/>
            <person name="Singh R.S."/>
            <person name="Sirot L."/>
            <person name="Sirota M."/>
            <person name="Sisneros N.B."/>
            <person name="Smith C.D."/>
            <person name="Smith T.F."/>
            <person name="Spieth J."/>
            <person name="Stage D.E."/>
            <person name="Stark A."/>
            <person name="Stephan W."/>
            <person name="Strausberg R.L."/>
            <person name="Strempel S."/>
            <person name="Sturgill D."/>
            <person name="Sutton G."/>
            <person name="Sutton G.G."/>
            <person name="Tao W."/>
            <person name="Teichmann S."/>
            <person name="Tobari Y.N."/>
            <person name="Tomimura Y."/>
            <person name="Tsolas J.M."/>
            <person name="Valente V.L."/>
            <person name="Venter E."/>
            <person name="Venter J.C."/>
            <person name="Vicario S."/>
            <person name="Vieira F.G."/>
            <person name="Vilella A.J."/>
            <person name="Villasante A."/>
            <person name="Walenz B."/>
            <person name="Wang J."/>
            <person name="Wasserman M."/>
            <person name="Watts T."/>
            <person name="Wilson D."/>
            <person name="Wilson R.K."/>
            <person name="Wing R.A."/>
            <person name="Wolfner M.F."/>
            <person name="Wong A."/>
            <person name="Wong G.K."/>
            <person name="Wu C.I."/>
            <person name="Wu G."/>
            <person name="Yamamoto D."/>
            <person name="Yang H.P."/>
            <person name="Yang S.P."/>
            <person name="Yorke J.A."/>
            <person name="Yoshida K."/>
            <person name="Zdobnov E."/>
            <person name="Zhang P."/>
            <person name="Zhang Y."/>
            <person name="Zimin A.V."/>
            <person name="Baldwin J."/>
            <person name="Abdouelleil A."/>
            <person name="Abdulkadir J."/>
            <person name="Abebe A."/>
            <person name="Abera B."/>
            <person name="Abreu J."/>
            <person name="Acer S.C."/>
            <person name="Aftuck L."/>
            <person name="Alexander A."/>
            <person name="An P."/>
            <person name="Anderson E."/>
            <person name="Anderson S."/>
            <person name="Arachi H."/>
            <person name="Azer M."/>
            <person name="Bachantsang P."/>
            <person name="Barry A."/>
            <person name="Bayul T."/>
            <person name="Berlin A."/>
            <person name="Bessette D."/>
            <person name="Bloom T."/>
            <person name="Blye J."/>
            <person name="Boguslavskiy L."/>
            <person name="Bonnet C."/>
            <person name="Boukhgalter B."/>
            <person name="Bourzgui I."/>
            <person name="Brown A."/>
            <person name="Cahill P."/>
            <person name="Channer S."/>
            <person name="Cheshatsang Y."/>
            <person name="Chuda L."/>
            <person name="Citroen M."/>
            <person name="Collymore A."/>
            <person name="Cooke P."/>
            <person name="Costello M."/>
            <person name="D'Aco K."/>
            <person name="Daza R."/>
            <person name="De Haan G."/>
            <person name="DeGray S."/>
            <person name="DeMaso C."/>
            <person name="Dhargay N."/>
            <person name="Dooley K."/>
            <person name="Dooley E."/>
            <person name="Doricent M."/>
            <person name="Dorje P."/>
            <person name="Dorjee K."/>
            <person name="Dupes A."/>
            <person name="Elong R."/>
            <person name="Falk J."/>
            <person name="Farina A."/>
            <person name="Faro S."/>
            <person name="Ferguson D."/>
            <person name="Fisher S."/>
            <person name="Foley C.D."/>
            <person name="Franke A."/>
            <person name="Friedrich D."/>
            <person name="Gadbois L."/>
            <person name="Gearin G."/>
            <person name="Gearin C.R."/>
            <person name="Giannoukos G."/>
            <person name="Goode T."/>
            <person name="Graham J."/>
            <person name="Grandbois E."/>
            <person name="Grewal S."/>
            <person name="Gyaltsen K."/>
            <person name="Hafez N."/>
            <person name="Hagos B."/>
            <person name="Hall J."/>
            <person name="Henson C."/>
            <person name="Hollinger A."/>
            <person name="Honan T."/>
            <person name="Huard M.D."/>
            <person name="Hughes L."/>
            <person name="Hurhula B."/>
            <person name="Husby M.E."/>
            <person name="Kamat A."/>
            <person name="Kanga B."/>
            <person name="Kashin S."/>
            <person name="Khazanovich D."/>
            <person name="Kisner P."/>
            <person name="Lance K."/>
            <person name="Lara M."/>
            <person name="Lee W."/>
            <person name="Lennon N."/>
            <person name="Letendre F."/>
            <person name="LeVine R."/>
            <person name="Lipovsky A."/>
            <person name="Liu X."/>
            <person name="Liu J."/>
            <person name="Liu S."/>
            <person name="Lokyitsang T."/>
            <person name="Lokyitsang Y."/>
            <person name="Lubonja R."/>
            <person name="Lui A."/>
            <person name="MacDonald P."/>
            <person name="Magnisalis V."/>
            <person name="Maru K."/>
            <person name="Matthews C."/>
            <person name="McCusker W."/>
            <person name="McDonough S."/>
            <person name="Mehta T."/>
            <person name="Meldrim J."/>
            <person name="Meneus L."/>
            <person name="Mihai O."/>
            <person name="Mihalev A."/>
            <person name="Mihova T."/>
            <person name="Mittelman R."/>
            <person name="Mlenga V."/>
            <person name="Montmayeur A."/>
            <person name="Mulrain L."/>
            <person name="Navidi A."/>
            <person name="Naylor J."/>
            <person name="Negash T."/>
            <person name="Nguyen T."/>
            <person name="Nguyen N."/>
            <person name="Nicol R."/>
            <person name="Norbu C."/>
            <person name="Norbu N."/>
            <person name="Novod N."/>
            <person name="O'Neill B."/>
            <person name="Osman S."/>
            <person name="Markiewicz E."/>
            <person name="Oyono O.L."/>
            <person name="Patti C."/>
            <person name="Phunkhang P."/>
            <person name="Pierre F."/>
            <person name="Priest M."/>
            <person name="Raghuraman S."/>
            <person name="Rege F."/>
            <person name="Reyes R."/>
            <person name="Rise C."/>
            <person name="Rogov P."/>
            <person name="Ross K."/>
            <person name="Ryan E."/>
            <person name="Settipalli S."/>
            <person name="Shea T."/>
            <person name="Sherpa N."/>
            <person name="Shi L."/>
            <person name="Shih D."/>
            <person name="Sparrow T."/>
            <person name="Spaulding J."/>
            <person name="Stalker J."/>
            <person name="Stange-Thomann N."/>
            <person name="Stavropoulos S."/>
            <person name="Stone C."/>
            <person name="Strader C."/>
            <person name="Tesfaye S."/>
            <person name="Thomson T."/>
            <person name="Thoulutsang Y."/>
            <person name="Thoulutsang D."/>
            <person name="Topham K."/>
            <person name="Topping I."/>
            <person name="Tsamla T."/>
            <person name="Vassiliev H."/>
            <person name="Vo A."/>
            <person name="Wangchuk T."/>
            <person name="Wangdi T."/>
            <person name="Weiand M."/>
            <person name="Wilkinson J."/>
            <person name="Wilson A."/>
            <person name="Yadav S."/>
            <person name="Young G."/>
            <person name="Yu Q."/>
            <person name="Zembek L."/>
            <person name="Zhong D."/>
            <person name="Zimmer A."/>
            <person name="Zwirko Z."/>
            <person name="Jaffe D.B."/>
            <person name="Alvarez P."/>
            <person name="Brockman W."/>
            <person name="Butler J."/>
            <person name="Chin C."/>
            <person name="Gnerre S."/>
            <person name="Grabherr M."/>
            <person name="Kleber M."/>
            <person name="Mauceli E."/>
            <person name="MacCallum I."/>
        </authorList>
    </citation>
    <scope>NUCLEOTIDE SEQUENCE [LARGE SCALE GENOMIC DNA]</scope>
    <source>
        <strain evidence="2">MSH-3 / Tucson 14011-0111.49</strain>
    </source>
</reference>
<dbReference type="PhylomeDB" id="B4G708"/>
<gene>
    <name evidence="1" type="primary">Dper\GL18534</name>
    <name evidence="1" type="ORF">Dper_GL18534</name>
</gene>
<dbReference type="OrthoDB" id="7817850at2759"/>
<dbReference type="AlphaFoldDB" id="B4G708"/>
<dbReference type="OMA" id="DYKYHSY"/>
<organism evidence="2">
    <name type="scientific">Drosophila persimilis</name>
    <name type="common">Fruit fly</name>
    <dbReference type="NCBI Taxonomy" id="7234"/>
    <lineage>
        <taxon>Eukaryota</taxon>
        <taxon>Metazoa</taxon>
        <taxon>Ecdysozoa</taxon>
        <taxon>Arthropoda</taxon>
        <taxon>Hexapoda</taxon>
        <taxon>Insecta</taxon>
        <taxon>Pterygota</taxon>
        <taxon>Neoptera</taxon>
        <taxon>Endopterygota</taxon>
        <taxon>Diptera</taxon>
        <taxon>Brachycera</taxon>
        <taxon>Muscomorpha</taxon>
        <taxon>Ephydroidea</taxon>
        <taxon>Drosophilidae</taxon>
        <taxon>Drosophila</taxon>
        <taxon>Sophophora</taxon>
    </lineage>
</organism>
<evidence type="ECO:0000313" key="1">
    <source>
        <dbReference type="EMBL" id="EDW29207.1"/>
    </source>
</evidence>
<dbReference type="Proteomes" id="UP000008744">
    <property type="component" value="Unassembled WGS sequence"/>
</dbReference>
<dbReference type="KEGG" id="dpe:6588683"/>
<keyword evidence="2" id="KW-1185">Reference proteome</keyword>
<accession>B4G708</accession>
<protein>
    <submittedName>
        <fullName evidence="1">GL18534</fullName>
    </submittedName>
</protein>
<evidence type="ECO:0000313" key="2">
    <source>
        <dbReference type="Proteomes" id="UP000008744"/>
    </source>
</evidence>
<dbReference type="EMBL" id="CH479180">
    <property type="protein sequence ID" value="EDW29207.1"/>
    <property type="molecule type" value="Genomic_DNA"/>
</dbReference>
<sequence length="117" mass="13503">MLPKTLLTFGRRLVHQKYIFKGPILRALREPECNSIEVPQVEEDTATVQLPDYIDPKCLQPVTAGKGVRLKKTVNGEQHQDEKQKSYDYKYHSYSLYDLHEATTRLAAEQSKKKAKN</sequence>